<evidence type="ECO:0000313" key="1">
    <source>
        <dbReference type="EMBL" id="HGG99826.1"/>
    </source>
</evidence>
<name>A0A7C4ELZ8_9BACT</name>
<reference evidence="1" key="1">
    <citation type="journal article" date="2020" name="mSystems">
        <title>Genome- and Community-Level Interaction Insights into Carbon Utilization and Element Cycling Functions of Hydrothermarchaeota in Hydrothermal Sediment.</title>
        <authorList>
            <person name="Zhou Z."/>
            <person name="Liu Y."/>
            <person name="Xu W."/>
            <person name="Pan J."/>
            <person name="Luo Z.H."/>
            <person name="Li M."/>
        </authorList>
    </citation>
    <scope>NUCLEOTIDE SEQUENCE [LARGE SCALE GENOMIC DNA]</scope>
    <source>
        <strain evidence="1">SpSt-788</strain>
    </source>
</reference>
<dbReference type="InterPro" id="IPR011006">
    <property type="entry name" value="CheY-like_superfamily"/>
</dbReference>
<organism evidence="1">
    <name type="scientific">Thermodesulfovibrio aggregans</name>
    <dbReference type="NCBI Taxonomy" id="86166"/>
    <lineage>
        <taxon>Bacteria</taxon>
        <taxon>Pseudomonadati</taxon>
        <taxon>Nitrospirota</taxon>
        <taxon>Thermodesulfovibrionia</taxon>
        <taxon>Thermodesulfovibrionales</taxon>
        <taxon>Thermodesulfovibrionaceae</taxon>
        <taxon>Thermodesulfovibrio</taxon>
    </lineage>
</organism>
<sequence>MKKKIIVCVQRDISNAINWALKDLSVISAKYVDHLYQLEKIFSSDIDFCAIVVDSLIDGESTIPFLKILKDKSKIKVLLIISADTSREEIIKLIKDKIVDNIILRPFNANQIVDAVAKLCGIKIASEKPWYMYTKPE</sequence>
<dbReference type="EMBL" id="DTHO01000057">
    <property type="protein sequence ID" value="HGG99826.1"/>
    <property type="molecule type" value="Genomic_DNA"/>
</dbReference>
<gene>
    <name evidence="1" type="ORF">ENV75_05200</name>
</gene>
<evidence type="ECO:0008006" key="2">
    <source>
        <dbReference type="Google" id="ProtNLM"/>
    </source>
</evidence>
<comment type="caution">
    <text evidence="1">The sequence shown here is derived from an EMBL/GenBank/DDBJ whole genome shotgun (WGS) entry which is preliminary data.</text>
</comment>
<dbReference type="SUPFAM" id="SSF52172">
    <property type="entry name" value="CheY-like"/>
    <property type="match status" value="1"/>
</dbReference>
<accession>A0A7C4ELZ8</accession>
<proteinExistence type="predicted"/>
<dbReference type="AlphaFoldDB" id="A0A7C4ELZ8"/>
<protein>
    <recommendedName>
        <fullName evidence="2">Response regulatory domain-containing protein</fullName>
    </recommendedName>
</protein>